<dbReference type="SUPFAM" id="SSF55718">
    <property type="entry name" value="SCP-like"/>
    <property type="match status" value="1"/>
</dbReference>
<organism evidence="2 3">
    <name type="scientific">Bradyrhizobium sediminis</name>
    <dbReference type="NCBI Taxonomy" id="2840469"/>
    <lineage>
        <taxon>Bacteria</taxon>
        <taxon>Pseudomonadati</taxon>
        <taxon>Pseudomonadota</taxon>
        <taxon>Alphaproteobacteria</taxon>
        <taxon>Hyphomicrobiales</taxon>
        <taxon>Nitrobacteraceae</taxon>
        <taxon>Bradyrhizobium</taxon>
    </lineage>
</organism>
<dbReference type="RefSeq" id="WP_215622888.1">
    <property type="nucleotide sequence ID" value="NZ_CP076134.1"/>
</dbReference>
<dbReference type="Proteomes" id="UP000680839">
    <property type="component" value="Chromosome"/>
</dbReference>
<dbReference type="AlphaFoldDB" id="A0A975NG71"/>
<dbReference type="Pfam" id="PF02036">
    <property type="entry name" value="SCP2"/>
    <property type="match status" value="1"/>
</dbReference>
<accession>A0A975NG71</accession>
<proteinExistence type="predicted"/>
<feature type="domain" description="SCP2" evidence="1">
    <location>
        <begin position="23"/>
        <end position="116"/>
    </location>
</feature>
<evidence type="ECO:0000313" key="2">
    <source>
        <dbReference type="EMBL" id="QWG14255.1"/>
    </source>
</evidence>
<dbReference type="InterPro" id="IPR003033">
    <property type="entry name" value="SCP2_sterol-bd_dom"/>
</dbReference>
<gene>
    <name evidence="2" type="ORF">KMZ29_06100</name>
</gene>
<evidence type="ECO:0000259" key="1">
    <source>
        <dbReference type="Pfam" id="PF02036"/>
    </source>
</evidence>
<dbReference type="EMBL" id="CP076134">
    <property type="protein sequence ID" value="QWG14255.1"/>
    <property type="molecule type" value="Genomic_DNA"/>
</dbReference>
<reference evidence="2" key="1">
    <citation type="submission" date="2021-06" db="EMBL/GenBank/DDBJ databases">
        <title>Bradyrhizobium sp. S2-20-1 Genome sequencing.</title>
        <authorList>
            <person name="Jin L."/>
        </authorList>
    </citation>
    <scope>NUCLEOTIDE SEQUENCE</scope>
    <source>
        <strain evidence="2">S2-20-1</strain>
    </source>
</reference>
<name>A0A975NG71_9BRAD</name>
<protein>
    <submittedName>
        <fullName evidence="2">SCP2 sterol-binding domain-containing protein</fullName>
    </submittedName>
</protein>
<sequence>MPLPLLQPILTLIGTQVAKAQPDVFSRLGPHAQKSFVIDPTDLPFVLVLKPKPEAPALSAWRRDSAPHSHARIAGSFLNLFDLIDGSLDGDALFFSRKLRVTGDTEAVVALRNALDDVDGGVVESITKAFGPLSGVAAMTVSHMRTLGGRGLGSRGLGGRGRNHE</sequence>
<evidence type="ECO:0000313" key="3">
    <source>
        <dbReference type="Proteomes" id="UP000680839"/>
    </source>
</evidence>
<dbReference type="InterPro" id="IPR036527">
    <property type="entry name" value="SCP2_sterol-bd_dom_sf"/>
</dbReference>